<evidence type="ECO:0000313" key="8">
    <source>
        <dbReference type="Proteomes" id="UP001595721"/>
    </source>
</evidence>
<accession>A0ABV7R089</accession>
<dbReference type="PANTHER" id="PTHR30329">
    <property type="entry name" value="STATOR ELEMENT OF FLAGELLAR MOTOR COMPLEX"/>
    <property type="match status" value="1"/>
</dbReference>
<organism evidence="7 8">
    <name type="scientific">Paracoccus mangrovi</name>
    <dbReference type="NCBI Taxonomy" id="1715645"/>
    <lineage>
        <taxon>Bacteria</taxon>
        <taxon>Pseudomonadati</taxon>
        <taxon>Pseudomonadota</taxon>
        <taxon>Alphaproteobacteria</taxon>
        <taxon>Rhodobacterales</taxon>
        <taxon>Paracoccaceae</taxon>
        <taxon>Paracoccus</taxon>
    </lineage>
</organism>
<dbReference type="Gene3D" id="3.40.1520.20">
    <property type="match status" value="2"/>
</dbReference>
<comment type="caution">
    <text evidence="7">The sequence shown here is derived from an EMBL/GenBank/DDBJ whole genome shotgun (WGS) entry which is preliminary data.</text>
</comment>
<feature type="compositionally biased region" description="Polar residues" evidence="5">
    <location>
        <begin position="754"/>
        <end position="763"/>
    </location>
</feature>
<keyword evidence="8" id="KW-1185">Reference proteome</keyword>
<sequence>MANPQRSAARPARRGKILAVSLIAILAAGGLSFLGARAAADFLEDSASRKLGTALAPYDWVRVRTDGLRVHLNGTAPDEVQRYRVLAQAEAVVDAARIVDDIQITAQQTQQPPDFEVELLRNDDGISIIGLVPADLDRKAMVDALKRQTGGSSVSDLLETADYPVPKGWQDAFALGLRAAQLAPHAKISVRAGEVTVRAITDSPAEKLSLETALNRARPKGVELMADVTAPRPLIAPFTLRFVKDVAGARFDACAADTDAARARILAKGRDAGVSDAAQCQLGLGVPSPKWADAAVAGIAAIETLGVGSVTLSDTDIALFAPAEVEAARFDEVVGRLEGALPPVFKLTAEHESARDRDAGPVEFSAVVDGGGVSLRGRIADERMRGVVESLARSRFGEVDSSLRIDDKAPEGWTLRAIAGLEAMQGLSRGMVTVTPALIKITGVSGNQTASDTTAARLSQQLGPGARYELAIRYDRRLDPLLGLPSGVECVDQLNATMRESEIGFEPNKSVIAGDPGPTLARLAETMKNCADFRIEAGGHTDAQGSEAFNAELSRRRAQAVVEAMTAAGIDTRYLTAKGYGESQPVSDNDTDAGREANRRIEFTLLADDPVMAEVPRPAELVKGVTDSPEILAGKVQAVATGAATGALMPAVGDLIEAQASGTEGANLAAIAAATRPALGAIGRDPVLRALADPTTPEGAAARAGTRPAQTGVGIVPDLPGAIIPAITPMSPPDVAGELRPPPRPTAGDAAGNASENASGDAP</sequence>
<dbReference type="Pfam" id="PF00691">
    <property type="entry name" value="OmpA"/>
    <property type="match status" value="1"/>
</dbReference>
<dbReference type="EMBL" id="JBHRXJ010000002">
    <property type="protein sequence ID" value="MFC3527037.1"/>
    <property type="molecule type" value="Genomic_DNA"/>
</dbReference>
<reference evidence="8" key="1">
    <citation type="journal article" date="2019" name="Int. J. Syst. Evol. Microbiol.">
        <title>The Global Catalogue of Microorganisms (GCM) 10K type strain sequencing project: providing services to taxonomists for standard genome sequencing and annotation.</title>
        <authorList>
            <consortium name="The Broad Institute Genomics Platform"/>
            <consortium name="The Broad Institute Genome Sequencing Center for Infectious Disease"/>
            <person name="Wu L."/>
            <person name="Ma J."/>
        </authorList>
    </citation>
    <scope>NUCLEOTIDE SEQUENCE [LARGE SCALE GENOMIC DNA]</scope>
    <source>
        <strain evidence="8">KCTC 42899</strain>
    </source>
</reference>
<dbReference type="PRINTS" id="PR01021">
    <property type="entry name" value="OMPADOMAIN"/>
</dbReference>
<dbReference type="SUPFAM" id="SSF103088">
    <property type="entry name" value="OmpA-like"/>
    <property type="match status" value="1"/>
</dbReference>
<dbReference type="Gene3D" id="3.30.1330.60">
    <property type="entry name" value="OmpA-like domain"/>
    <property type="match status" value="1"/>
</dbReference>
<evidence type="ECO:0000256" key="1">
    <source>
        <dbReference type="ARBA" id="ARBA00004442"/>
    </source>
</evidence>
<dbReference type="InterPro" id="IPR006665">
    <property type="entry name" value="OmpA-like"/>
</dbReference>
<name>A0ABV7R089_9RHOB</name>
<evidence type="ECO:0000256" key="5">
    <source>
        <dbReference type="SAM" id="MobiDB-lite"/>
    </source>
</evidence>
<dbReference type="PROSITE" id="PS51123">
    <property type="entry name" value="OMPA_2"/>
    <property type="match status" value="1"/>
</dbReference>
<comment type="subcellular location">
    <subcellularLocation>
        <location evidence="1">Cell outer membrane</location>
    </subcellularLocation>
</comment>
<keyword evidence="3" id="KW-0998">Cell outer membrane</keyword>
<feature type="domain" description="OmpA-like" evidence="6">
    <location>
        <begin position="492"/>
        <end position="609"/>
    </location>
</feature>
<feature type="region of interest" description="Disordered" evidence="5">
    <location>
        <begin position="695"/>
        <end position="714"/>
    </location>
</feature>
<dbReference type="InterPro" id="IPR036737">
    <property type="entry name" value="OmpA-like_sf"/>
</dbReference>
<evidence type="ECO:0000256" key="3">
    <source>
        <dbReference type="ARBA" id="ARBA00023237"/>
    </source>
</evidence>
<dbReference type="PANTHER" id="PTHR30329:SF21">
    <property type="entry name" value="LIPOPROTEIN YIAD-RELATED"/>
    <property type="match status" value="1"/>
</dbReference>
<feature type="region of interest" description="Disordered" evidence="5">
    <location>
        <begin position="725"/>
        <end position="763"/>
    </location>
</feature>
<dbReference type="CDD" id="cd07185">
    <property type="entry name" value="OmpA_C-like"/>
    <property type="match status" value="1"/>
</dbReference>
<dbReference type="RefSeq" id="WP_377742419.1">
    <property type="nucleotide sequence ID" value="NZ_JBHRXJ010000002.1"/>
</dbReference>
<proteinExistence type="predicted"/>
<evidence type="ECO:0000313" key="7">
    <source>
        <dbReference type="EMBL" id="MFC3527037.1"/>
    </source>
</evidence>
<dbReference type="InterPro" id="IPR006664">
    <property type="entry name" value="OMP_bac"/>
</dbReference>
<keyword evidence="2 4" id="KW-0472">Membrane</keyword>
<dbReference type="Proteomes" id="UP001595721">
    <property type="component" value="Unassembled WGS sequence"/>
</dbReference>
<protein>
    <submittedName>
        <fullName evidence="7">OmpA family protein</fullName>
    </submittedName>
</protein>
<gene>
    <name evidence="7" type="ORF">ACFOMH_02550</name>
</gene>
<evidence type="ECO:0000256" key="4">
    <source>
        <dbReference type="PROSITE-ProRule" id="PRU00473"/>
    </source>
</evidence>
<evidence type="ECO:0000256" key="2">
    <source>
        <dbReference type="ARBA" id="ARBA00023136"/>
    </source>
</evidence>
<evidence type="ECO:0000259" key="6">
    <source>
        <dbReference type="PROSITE" id="PS51123"/>
    </source>
</evidence>
<dbReference type="InterPro" id="IPR050330">
    <property type="entry name" value="Bact_OuterMem_StrucFunc"/>
</dbReference>
<dbReference type="Pfam" id="PF04972">
    <property type="entry name" value="BON"/>
    <property type="match status" value="1"/>
</dbReference>
<dbReference type="InterPro" id="IPR007055">
    <property type="entry name" value="BON_dom"/>
</dbReference>